<dbReference type="EC" id="2.4.99.12" evidence="3 10"/>
<evidence type="ECO:0000313" key="12">
    <source>
        <dbReference type="EMBL" id="RST66793.1"/>
    </source>
</evidence>
<dbReference type="Gene3D" id="3.40.50.11720">
    <property type="entry name" value="3-Deoxy-D-manno-octulosonic-acid transferase, N-terminal domain"/>
    <property type="match status" value="1"/>
</dbReference>
<comment type="caution">
    <text evidence="12">The sequence shown here is derived from an EMBL/GenBank/DDBJ whole genome shotgun (WGS) entry which is preliminary data.</text>
</comment>
<feature type="site" description="Transition state stabilizer" evidence="9">
    <location>
        <position position="208"/>
    </location>
</feature>
<evidence type="ECO:0000256" key="4">
    <source>
        <dbReference type="ARBA" id="ARBA00019077"/>
    </source>
</evidence>
<dbReference type="AlphaFoldDB" id="A0A429XKW3"/>
<sequence length="418" mass="48467">MYRTIYKIISLIASPVIIFYMFIRLIRGKENTTSLSQKLTIKFANYPKNKQIIWFHAASVGETNMAIALIKIISDKRPDLHILMTTATLTSAKIFKLEKLNNTTHQFLPIDLNFIVKRFINYWNPKIVIFIESELWPNLIDQINTKDIPMLLFNGRLSDSSFAMWSKYKNFTSSILRKFSVIYTASQLDYNRFITFTKDNVEYIGHFKYSSPSLSYSDTYVKELKSKLKNKNVFVAVSTHDGEEKIIVKIHKELKENISNIFTIIIPRHPSRIQEVISLSENYKLDYITDIKDFKDENDLLLISAFGILGNFFEAHDIIFVGGSFANIGGHNILEPAKQNCAIIVGPYTSNFKDLIDEFVKHKAIITTQTTQQLKNELQKLFNDSKYKEQLIKNSTKIINKQKDVFKVALNTIYEYLK</sequence>
<reference evidence="13" key="1">
    <citation type="submission" date="2018-11" db="EMBL/GenBank/DDBJ databases">
        <title>Phylogenetic, genomic, and biogeographic characterization of a novel and ubiquitous marine invertebrate-associated Rickettsiales parasite, Candidatus Marinoinvertebrata rohwerii, gen. nov., sp. nov.</title>
        <authorList>
            <person name="Klinges J.G."/>
            <person name="Rosales S.M."/>
            <person name="Mcminds R."/>
            <person name="Shaver E.C."/>
            <person name="Shantz A."/>
            <person name="Peters E.C."/>
            <person name="Burkepile D.E."/>
            <person name="Silliman B.R."/>
            <person name="Vega Thurber R.L."/>
        </authorList>
    </citation>
    <scope>NUCLEOTIDE SEQUENCE [LARGE SCALE GENOMIC DNA]</scope>
    <source>
        <strain evidence="13">a_cerv_44</strain>
    </source>
</reference>
<comment type="catalytic activity">
    <reaction evidence="7 10">
        <text>lipid IVA (E. coli) + CMP-3-deoxy-beta-D-manno-octulosonate = alpha-Kdo-(2-&gt;6)-lipid IVA (E. coli) + CMP + H(+)</text>
        <dbReference type="Rhea" id="RHEA:28066"/>
        <dbReference type="ChEBI" id="CHEBI:15378"/>
        <dbReference type="ChEBI" id="CHEBI:58603"/>
        <dbReference type="ChEBI" id="CHEBI:60364"/>
        <dbReference type="ChEBI" id="CHEBI:60377"/>
        <dbReference type="ChEBI" id="CHEBI:85987"/>
        <dbReference type="EC" id="2.4.99.12"/>
    </reaction>
</comment>
<dbReference type="PANTHER" id="PTHR42755:SF1">
    <property type="entry name" value="3-DEOXY-D-MANNO-OCTULOSONIC ACID TRANSFERASE, MITOCHONDRIAL-RELATED"/>
    <property type="match status" value="1"/>
</dbReference>
<evidence type="ECO:0000256" key="8">
    <source>
        <dbReference type="PIRSR" id="PIRSR639901-1"/>
    </source>
</evidence>
<dbReference type="PANTHER" id="PTHR42755">
    <property type="entry name" value="3-DEOXY-MANNO-OCTULOSONATE CYTIDYLYLTRANSFERASE"/>
    <property type="match status" value="1"/>
</dbReference>
<evidence type="ECO:0000256" key="6">
    <source>
        <dbReference type="ARBA" id="ARBA00031445"/>
    </source>
</evidence>
<dbReference type="Gene3D" id="3.40.50.2000">
    <property type="entry name" value="Glycogen Phosphorylase B"/>
    <property type="match status" value="1"/>
</dbReference>
<dbReference type="InterPro" id="IPR039901">
    <property type="entry name" value="Kdotransferase"/>
</dbReference>
<dbReference type="GO" id="GO:0009244">
    <property type="term" value="P:lipopolysaccharide core region biosynthetic process"/>
    <property type="evidence" value="ECO:0007669"/>
    <property type="project" value="UniProtKB-UniRule"/>
</dbReference>
<keyword evidence="10" id="KW-1003">Cell membrane</keyword>
<evidence type="ECO:0000256" key="2">
    <source>
        <dbReference type="ARBA" id="ARBA00004713"/>
    </source>
</evidence>
<dbReference type="EMBL" id="RXFM01000039">
    <property type="protein sequence ID" value="RST66793.1"/>
    <property type="molecule type" value="Genomic_DNA"/>
</dbReference>
<feature type="active site" description="Proton acceptor" evidence="8">
    <location>
        <position position="62"/>
    </location>
</feature>
<dbReference type="SUPFAM" id="SSF53756">
    <property type="entry name" value="UDP-Glycosyltransferase/glycogen phosphorylase"/>
    <property type="match status" value="1"/>
</dbReference>
<dbReference type="UniPathway" id="UPA00958"/>
<keyword evidence="10" id="KW-0448">Lipopolysaccharide biosynthesis</keyword>
<dbReference type="GO" id="GO:0005886">
    <property type="term" value="C:plasma membrane"/>
    <property type="evidence" value="ECO:0007669"/>
    <property type="project" value="UniProtKB-SubCell"/>
</dbReference>
<accession>A0A429XKW3</accession>
<gene>
    <name evidence="12" type="ORF">EIC27_03450</name>
</gene>
<comment type="similarity">
    <text evidence="10">Belongs to the glycosyltransferase group 1 family.</text>
</comment>
<dbReference type="Proteomes" id="UP000279470">
    <property type="component" value="Unassembled WGS sequence"/>
</dbReference>
<dbReference type="OrthoDB" id="9789797at2"/>
<evidence type="ECO:0000259" key="11">
    <source>
        <dbReference type="Pfam" id="PF04413"/>
    </source>
</evidence>
<feature type="site" description="Transition state stabilizer" evidence="9">
    <location>
        <position position="132"/>
    </location>
</feature>
<feature type="domain" description="3-deoxy-D-manno-octulosonic-acid transferase N-terminal" evidence="11">
    <location>
        <begin position="42"/>
        <end position="210"/>
    </location>
</feature>
<organism evidence="12 13">
    <name type="scientific">Candidatus Aquarickettsia rohweri</name>
    <dbReference type="NCBI Taxonomy" id="2602574"/>
    <lineage>
        <taxon>Bacteria</taxon>
        <taxon>Pseudomonadati</taxon>
        <taxon>Pseudomonadota</taxon>
        <taxon>Alphaproteobacteria</taxon>
        <taxon>Rickettsiales</taxon>
        <taxon>Candidatus Midichloriaceae</taxon>
        <taxon>Candidatus Aquarickettsia</taxon>
    </lineage>
</organism>
<evidence type="ECO:0000256" key="9">
    <source>
        <dbReference type="PIRSR" id="PIRSR639901-2"/>
    </source>
</evidence>
<dbReference type="InterPro" id="IPR038107">
    <property type="entry name" value="Glycos_transf_N_sf"/>
</dbReference>
<evidence type="ECO:0000256" key="7">
    <source>
        <dbReference type="ARBA" id="ARBA00049183"/>
    </source>
</evidence>
<evidence type="ECO:0000256" key="1">
    <source>
        <dbReference type="ARBA" id="ARBA00003394"/>
    </source>
</evidence>
<dbReference type="RefSeq" id="WP_126044748.1">
    <property type="nucleotide sequence ID" value="NZ_RXFM01000039.1"/>
</dbReference>
<dbReference type="Pfam" id="PF04413">
    <property type="entry name" value="Glycos_transf_N"/>
    <property type="match status" value="1"/>
</dbReference>
<keyword evidence="10" id="KW-0472">Membrane</keyword>
<comment type="function">
    <text evidence="1 10">Involved in lipopolysaccharide (LPS) biosynthesis. Catalyzes the transfer of 3-deoxy-D-manno-octulosonate (Kdo) residue(s) from CMP-Kdo to lipid IV(A), the tetraacyldisaccharide-1,4'-bisphosphate precursor of lipid A.</text>
</comment>
<dbReference type="GO" id="GO:0009245">
    <property type="term" value="P:lipid A biosynthetic process"/>
    <property type="evidence" value="ECO:0007669"/>
    <property type="project" value="TreeGrafter"/>
</dbReference>
<evidence type="ECO:0000313" key="13">
    <source>
        <dbReference type="Proteomes" id="UP000279470"/>
    </source>
</evidence>
<name>A0A429XKW3_9RICK</name>
<keyword evidence="5 10" id="KW-0808">Transferase</keyword>
<dbReference type="GO" id="GO:0043842">
    <property type="term" value="F:Kdo transferase activity"/>
    <property type="evidence" value="ECO:0007669"/>
    <property type="project" value="UniProtKB-EC"/>
</dbReference>
<comment type="subcellular location">
    <subcellularLocation>
        <location evidence="10">Cell membrane</location>
    </subcellularLocation>
</comment>
<keyword evidence="10" id="KW-1133">Transmembrane helix</keyword>
<feature type="transmembrane region" description="Helical" evidence="10">
    <location>
        <begin position="6"/>
        <end position="26"/>
    </location>
</feature>
<keyword evidence="13" id="KW-1185">Reference proteome</keyword>
<evidence type="ECO:0000256" key="5">
    <source>
        <dbReference type="ARBA" id="ARBA00022679"/>
    </source>
</evidence>
<evidence type="ECO:0000256" key="10">
    <source>
        <dbReference type="RuleBase" id="RU365103"/>
    </source>
</evidence>
<comment type="pathway">
    <text evidence="2 10">Bacterial outer membrane biogenesis; LPS core biosynthesis.</text>
</comment>
<protein>
    <recommendedName>
        <fullName evidence="4 10">3-deoxy-D-manno-octulosonic acid transferase</fullName>
        <shortName evidence="10">Kdo transferase</shortName>
        <ecNumber evidence="3 10">2.4.99.12</ecNumber>
    </recommendedName>
    <alternativeName>
        <fullName evidence="6 10">Lipid IV(A) 3-deoxy-D-manno-octulosonic acid transferase</fullName>
    </alternativeName>
</protein>
<proteinExistence type="inferred from homology"/>
<keyword evidence="10" id="KW-0812">Transmembrane</keyword>
<evidence type="ECO:0000256" key="3">
    <source>
        <dbReference type="ARBA" id="ARBA00012621"/>
    </source>
</evidence>
<dbReference type="InterPro" id="IPR007507">
    <property type="entry name" value="Glycos_transf_N"/>
</dbReference>